<organism evidence="3 4">
    <name type="scientific">Tetrahymena thermophila (strain SB210)</name>
    <dbReference type="NCBI Taxonomy" id="312017"/>
    <lineage>
        <taxon>Eukaryota</taxon>
        <taxon>Sar</taxon>
        <taxon>Alveolata</taxon>
        <taxon>Ciliophora</taxon>
        <taxon>Intramacronucleata</taxon>
        <taxon>Oligohymenophorea</taxon>
        <taxon>Hymenostomatida</taxon>
        <taxon>Tetrahymenina</taxon>
        <taxon>Tetrahymenidae</taxon>
        <taxon>Tetrahymena</taxon>
    </lineage>
</organism>
<feature type="transmembrane region" description="Helical" evidence="2">
    <location>
        <begin position="332"/>
        <end position="353"/>
    </location>
</feature>
<feature type="transmembrane region" description="Helical" evidence="2">
    <location>
        <begin position="65"/>
        <end position="88"/>
    </location>
</feature>
<dbReference type="InterPro" id="IPR002528">
    <property type="entry name" value="MATE_fam"/>
</dbReference>
<keyword evidence="2" id="KW-0472">Membrane</keyword>
<sequence>MEQFDTLIPKNEEQTKDFLHKTRSEQIKDVLSVINSSLSVSFGILLTFLNITINLTFAGQINDENIIAGIGLCVAILNCLAFFFTFGLNQGCGSLVARALGSNSIELMRDYYNKGIFTLMIILGYLVFLSLILEQLLVTIGQNPDVSHYAWIYFVGILPGLACMFTFDLIRVVFNAFGMFNEPMVMQFISIIVQLISSLIFVTSLNYGFTGIIISTNISYFSMLVLILYYARKKQIDIKPHFDFQLIKKNYKSYFTFCLHIALPSEIDSICFEFNSLLLGSLQLKDQFNAHVLYSNLSGLMFSVSLGVGGALCTLISNAVGEKNIVKAKNYFKISYVVLGLQSLIFFIVYQFFGEDLAHFYSSDDKIIYHFLRETLQVSHLDTFWVMEWQDFGVPYVQQSQQSLLFKPNFWQNQIGNIKSISNMKYQ</sequence>
<dbReference type="GO" id="GO:0016020">
    <property type="term" value="C:membrane"/>
    <property type="evidence" value="ECO:0007669"/>
    <property type="project" value="InterPro"/>
</dbReference>
<keyword evidence="2" id="KW-1133">Transmembrane helix</keyword>
<dbReference type="HOGENOM" id="CLU_515365_0_0_1"/>
<comment type="similarity">
    <text evidence="1">Belongs to the multi antimicrobial extrusion (MATE) (TC 2.A.66.1) family.</text>
</comment>
<keyword evidence="4" id="KW-1185">Reference proteome</keyword>
<dbReference type="AlphaFoldDB" id="Q23W30"/>
<proteinExistence type="inferred from homology"/>
<dbReference type="PANTHER" id="PTHR11206">
    <property type="entry name" value="MULTIDRUG RESISTANCE PROTEIN"/>
    <property type="match status" value="1"/>
</dbReference>
<evidence type="ECO:0000313" key="3">
    <source>
        <dbReference type="EMBL" id="EAS00675.3"/>
    </source>
</evidence>
<dbReference type="GO" id="GO:0042910">
    <property type="term" value="F:xenobiotic transmembrane transporter activity"/>
    <property type="evidence" value="ECO:0007669"/>
    <property type="project" value="InterPro"/>
</dbReference>
<dbReference type="eggNOG" id="KOG1347">
    <property type="taxonomic scope" value="Eukaryota"/>
</dbReference>
<dbReference type="STRING" id="312017.Q23W30"/>
<feature type="transmembrane region" description="Helical" evidence="2">
    <location>
        <begin position="116"/>
        <end position="138"/>
    </location>
</feature>
<feature type="transmembrane region" description="Helical" evidence="2">
    <location>
        <begin position="299"/>
        <end position="320"/>
    </location>
</feature>
<protein>
    <submittedName>
        <fullName evidence="3">MATE efflux family protein</fullName>
    </submittedName>
</protein>
<dbReference type="RefSeq" id="XP_001020920.3">
    <property type="nucleotide sequence ID" value="XM_001020920.3"/>
</dbReference>
<feature type="transmembrane region" description="Helical" evidence="2">
    <location>
        <begin position="185"/>
        <end position="203"/>
    </location>
</feature>
<dbReference type="KEGG" id="tet:TTHERM_00794010"/>
<feature type="transmembrane region" description="Helical" evidence="2">
    <location>
        <begin position="254"/>
        <end position="279"/>
    </location>
</feature>
<feature type="transmembrane region" description="Helical" evidence="2">
    <location>
        <begin position="150"/>
        <end position="173"/>
    </location>
</feature>
<gene>
    <name evidence="3" type="ORF">TTHERM_00794010</name>
</gene>
<dbReference type="EMBL" id="GG662609">
    <property type="protein sequence ID" value="EAS00675.3"/>
    <property type="molecule type" value="Genomic_DNA"/>
</dbReference>
<dbReference type="Proteomes" id="UP000009168">
    <property type="component" value="Unassembled WGS sequence"/>
</dbReference>
<feature type="transmembrane region" description="Helical" evidence="2">
    <location>
        <begin position="209"/>
        <end position="231"/>
    </location>
</feature>
<evidence type="ECO:0000256" key="1">
    <source>
        <dbReference type="ARBA" id="ARBA00010199"/>
    </source>
</evidence>
<evidence type="ECO:0000313" key="4">
    <source>
        <dbReference type="Proteomes" id="UP000009168"/>
    </source>
</evidence>
<dbReference type="GeneID" id="7825479"/>
<dbReference type="OrthoDB" id="292562at2759"/>
<reference evidence="4" key="1">
    <citation type="journal article" date="2006" name="PLoS Biol.">
        <title>Macronuclear genome sequence of the ciliate Tetrahymena thermophila, a model eukaryote.</title>
        <authorList>
            <person name="Eisen J.A."/>
            <person name="Coyne R.S."/>
            <person name="Wu M."/>
            <person name="Wu D."/>
            <person name="Thiagarajan M."/>
            <person name="Wortman J.R."/>
            <person name="Badger J.H."/>
            <person name="Ren Q."/>
            <person name="Amedeo P."/>
            <person name="Jones K.M."/>
            <person name="Tallon L.J."/>
            <person name="Delcher A.L."/>
            <person name="Salzberg S.L."/>
            <person name="Silva J.C."/>
            <person name="Haas B.J."/>
            <person name="Majoros W.H."/>
            <person name="Farzad M."/>
            <person name="Carlton J.M."/>
            <person name="Smith R.K. Jr."/>
            <person name="Garg J."/>
            <person name="Pearlman R.E."/>
            <person name="Karrer K.M."/>
            <person name="Sun L."/>
            <person name="Manning G."/>
            <person name="Elde N.C."/>
            <person name="Turkewitz A.P."/>
            <person name="Asai D.J."/>
            <person name="Wilkes D.E."/>
            <person name="Wang Y."/>
            <person name="Cai H."/>
            <person name="Collins K."/>
            <person name="Stewart B.A."/>
            <person name="Lee S.R."/>
            <person name="Wilamowska K."/>
            <person name="Weinberg Z."/>
            <person name="Ruzzo W.L."/>
            <person name="Wloga D."/>
            <person name="Gaertig J."/>
            <person name="Frankel J."/>
            <person name="Tsao C.-C."/>
            <person name="Gorovsky M.A."/>
            <person name="Keeling P.J."/>
            <person name="Waller R.F."/>
            <person name="Patron N.J."/>
            <person name="Cherry J.M."/>
            <person name="Stover N.A."/>
            <person name="Krieger C.J."/>
            <person name="del Toro C."/>
            <person name="Ryder H.F."/>
            <person name="Williamson S.C."/>
            <person name="Barbeau R.A."/>
            <person name="Hamilton E.P."/>
            <person name="Orias E."/>
        </authorList>
    </citation>
    <scope>NUCLEOTIDE SEQUENCE [LARGE SCALE GENOMIC DNA]</scope>
    <source>
        <strain evidence="4">SB210</strain>
    </source>
</reference>
<dbReference type="InParanoid" id="Q23W30"/>
<accession>Q23W30</accession>
<feature type="transmembrane region" description="Helical" evidence="2">
    <location>
        <begin position="30"/>
        <end position="53"/>
    </location>
</feature>
<dbReference type="Pfam" id="PF01554">
    <property type="entry name" value="MatE"/>
    <property type="match status" value="2"/>
</dbReference>
<keyword evidence="2" id="KW-0812">Transmembrane</keyword>
<evidence type="ECO:0000256" key="2">
    <source>
        <dbReference type="SAM" id="Phobius"/>
    </source>
</evidence>
<name>Q23W30_TETTS</name>
<dbReference type="GO" id="GO:0015297">
    <property type="term" value="F:antiporter activity"/>
    <property type="evidence" value="ECO:0007669"/>
    <property type="project" value="InterPro"/>
</dbReference>